<dbReference type="PANTHER" id="PTHR11214:SF333">
    <property type="entry name" value="GLYCOSYLTRANSFERASE FAMILY 31 PROTEIN"/>
    <property type="match status" value="1"/>
</dbReference>
<protein>
    <recommendedName>
        <fullName evidence="10">Hexosyltransferase</fullName>
        <ecNumber evidence="10">2.4.1.-</ecNumber>
    </recommendedName>
</protein>
<dbReference type="GO" id="GO:0000139">
    <property type="term" value="C:Golgi membrane"/>
    <property type="evidence" value="ECO:0007669"/>
    <property type="project" value="UniProtKB-SubCell"/>
</dbReference>
<keyword evidence="4" id="KW-0808">Transferase</keyword>
<evidence type="ECO:0000256" key="6">
    <source>
        <dbReference type="ARBA" id="ARBA00022968"/>
    </source>
</evidence>
<keyword evidence="8 10" id="KW-0333">Golgi apparatus</keyword>
<evidence type="ECO:0000256" key="3">
    <source>
        <dbReference type="ARBA" id="ARBA00022676"/>
    </source>
</evidence>
<dbReference type="AlphaFoldDB" id="A0A1X2G4L0"/>
<evidence type="ECO:0000256" key="4">
    <source>
        <dbReference type="ARBA" id="ARBA00022679"/>
    </source>
</evidence>
<comment type="caution">
    <text evidence="11">The sequence shown here is derived from an EMBL/GenBank/DDBJ whole genome shotgun (WGS) entry which is preliminary data.</text>
</comment>
<evidence type="ECO:0000256" key="7">
    <source>
        <dbReference type="ARBA" id="ARBA00022989"/>
    </source>
</evidence>
<dbReference type="GO" id="GO:0016758">
    <property type="term" value="F:hexosyltransferase activity"/>
    <property type="evidence" value="ECO:0007669"/>
    <property type="project" value="InterPro"/>
</dbReference>
<dbReference type="Pfam" id="PF01762">
    <property type="entry name" value="Galactosyl_T"/>
    <property type="match status" value="1"/>
</dbReference>
<evidence type="ECO:0000313" key="12">
    <source>
        <dbReference type="Proteomes" id="UP000242146"/>
    </source>
</evidence>
<keyword evidence="5" id="KW-0812">Transmembrane</keyword>
<evidence type="ECO:0000256" key="10">
    <source>
        <dbReference type="RuleBase" id="RU363063"/>
    </source>
</evidence>
<dbReference type="EMBL" id="MCGT01000046">
    <property type="protein sequence ID" value="ORX44752.1"/>
    <property type="molecule type" value="Genomic_DNA"/>
</dbReference>
<dbReference type="PANTHER" id="PTHR11214">
    <property type="entry name" value="BETA-1,3-N-ACETYLGLUCOSAMINYLTRANSFERASE"/>
    <property type="match status" value="1"/>
</dbReference>
<keyword evidence="6" id="KW-0735">Signal-anchor</keyword>
<gene>
    <name evidence="11" type="ORF">DM01DRAFT_1340283</name>
</gene>
<dbReference type="Proteomes" id="UP000242146">
    <property type="component" value="Unassembled WGS sequence"/>
</dbReference>
<dbReference type="STRING" id="101127.A0A1X2G4L0"/>
<dbReference type="Gene3D" id="3.90.550.50">
    <property type="match status" value="1"/>
</dbReference>
<name>A0A1X2G4L0_9FUNG</name>
<evidence type="ECO:0000256" key="2">
    <source>
        <dbReference type="ARBA" id="ARBA00008661"/>
    </source>
</evidence>
<organism evidence="11 12">
    <name type="scientific">Hesseltinella vesiculosa</name>
    <dbReference type="NCBI Taxonomy" id="101127"/>
    <lineage>
        <taxon>Eukaryota</taxon>
        <taxon>Fungi</taxon>
        <taxon>Fungi incertae sedis</taxon>
        <taxon>Mucoromycota</taxon>
        <taxon>Mucoromycotina</taxon>
        <taxon>Mucoromycetes</taxon>
        <taxon>Mucorales</taxon>
        <taxon>Cunninghamellaceae</taxon>
        <taxon>Hesseltinella</taxon>
    </lineage>
</organism>
<sequence>MPVNWQCSKNYASVDNSTQIFIGIFTTAKGFERRQLIRNTYLQHIPDNVMYKFVMGNDAPRDEIDTYHDILPLDIEENMNEGKTYEYFKLMADVFRDHPVDFVLKADDDSYLYLDRLYQDLSRTPKSMSYWGFLVGNTFMGGECYGLSFDLVQWVATNEIAAKYKVGHEDSQVQKWFDWSDTAVDYQIRNCRIHDYIESNTVYSKHIDLNASMVVHALKTDDHFMDVHTIMEQVRQ</sequence>
<dbReference type="InterPro" id="IPR002659">
    <property type="entry name" value="Glyco_trans_31"/>
</dbReference>
<keyword evidence="3 10" id="KW-0328">Glycosyltransferase</keyword>
<keyword evidence="12" id="KW-1185">Reference proteome</keyword>
<dbReference type="OrthoDB" id="2139606at2759"/>
<evidence type="ECO:0000256" key="8">
    <source>
        <dbReference type="ARBA" id="ARBA00023034"/>
    </source>
</evidence>
<reference evidence="11 12" key="1">
    <citation type="submission" date="2016-07" db="EMBL/GenBank/DDBJ databases">
        <title>Pervasive Adenine N6-methylation of Active Genes in Fungi.</title>
        <authorList>
            <consortium name="DOE Joint Genome Institute"/>
            <person name="Mondo S.J."/>
            <person name="Dannebaum R.O."/>
            <person name="Kuo R.C."/>
            <person name="Labutti K."/>
            <person name="Haridas S."/>
            <person name="Kuo A."/>
            <person name="Salamov A."/>
            <person name="Ahrendt S.R."/>
            <person name="Lipzen A."/>
            <person name="Sullivan W."/>
            <person name="Andreopoulos W.B."/>
            <person name="Clum A."/>
            <person name="Lindquist E."/>
            <person name="Daum C."/>
            <person name="Ramamoorthy G.K."/>
            <person name="Gryganskyi A."/>
            <person name="Culley D."/>
            <person name="Magnuson J.K."/>
            <person name="James T.Y."/>
            <person name="O'Malley M.A."/>
            <person name="Stajich J.E."/>
            <person name="Spatafora J.W."/>
            <person name="Visel A."/>
            <person name="Grigoriev I.V."/>
        </authorList>
    </citation>
    <scope>NUCLEOTIDE SEQUENCE [LARGE SCALE GENOMIC DNA]</scope>
    <source>
        <strain evidence="11 12">NRRL 3301</strain>
    </source>
</reference>
<comment type="similarity">
    <text evidence="2 10">Belongs to the glycosyltransferase 31 family.</text>
</comment>
<proteinExistence type="inferred from homology"/>
<keyword evidence="9" id="KW-0472">Membrane</keyword>
<evidence type="ECO:0000256" key="9">
    <source>
        <dbReference type="ARBA" id="ARBA00023136"/>
    </source>
</evidence>
<dbReference type="GO" id="GO:0051072">
    <property type="term" value="P:4,6-pyruvylated galactose residue biosynthetic process"/>
    <property type="evidence" value="ECO:0007669"/>
    <property type="project" value="TreeGrafter"/>
</dbReference>
<keyword evidence="7" id="KW-1133">Transmembrane helix</keyword>
<evidence type="ECO:0000256" key="1">
    <source>
        <dbReference type="ARBA" id="ARBA00004323"/>
    </source>
</evidence>
<comment type="subcellular location">
    <subcellularLocation>
        <location evidence="1 10">Golgi apparatus membrane</location>
        <topology evidence="1 10">Single-pass type II membrane protein</topology>
    </subcellularLocation>
</comment>
<dbReference type="EC" id="2.4.1.-" evidence="10"/>
<evidence type="ECO:0000256" key="5">
    <source>
        <dbReference type="ARBA" id="ARBA00022692"/>
    </source>
</evidence>
<evidence type="ECO:0000313" key="11">
    <source>
        <dbReference type="EMBL" id="ORX44752.1"/>
    </source>
</evidence>
<accession>A0A1X2G4L0</accession>